<feature type="domain" description="PEGA" evidence="4">
    <location>
        <begin position="137"/>
        <end position="203"/>
    </location>
</feature>
<dbReference type="Pfam" id="PF08308">
    <property type="entry name" value="PEGA"/>
    <property type="match status" value="1"/>
</dbReference>
<gene>
    <name evidence="5" type="ordered locus">Hoch_3560</name>
</gene>
<dbReference type="RefSeq" id="WP_012828661.1">
    <property type="nucleotide sequence ID" value="NC_013440.1"/>
</dbReference>
<feature type="signal peptide" evidence="3">
    <location>
        <begin position="1"/>
        <end position="27"/>
    </location>
</feature>
<feature type="compositionally biased region" description="Basic and acidic residues" evidence="1">
    <location>
        <begin position="214"/>
        <end position="223"/>
    </location>
</feature>
<evidence type="ECO:0000256" key="2">
    <source>
        <dbReference type="SAM" id="Phobius"/>
    </source>
</evidence>
<evidence type="ECO:0000313" key="6">
    <source>
        <dbReference type="Proteomes" id="UP000001880"/>
    </source>
</evidence>
<accession>D0LWD0</accession>
<sequence length="361" mass="38904">MRAWKAVAATIAALVAFSVGWSGPVSPVCADEAADRDRARSLLVAGDRHIERGDRFQRRGRHRQAEARYEQALQNYLEAYDLVPKPTLFFAIAGAEEKLGRHLGAVEHYQRVLAEVDDETLRARAQNAIDNLARHLGKLVLEVEPEGAEISVDSKLRGQAPLPRPVYLEPGVHTVTVTASGYTAAEVPIRVEAGKTEQQTISLAEVPVVVKSPRPMEPEDIPVREAAPPPEPPSKTGVVVGASLTVALLAGAGVTGGLAWQIDHELGEGTVEVGEVEDQKSMGKTLALVSDGLTIGAALVGVYTIYRYAFVYRPERDAYEREQRSAAHPSRTSDTAVAGRQWWLAPYVSGHSGGLAVGGRF</sequence>
<dbReference type="SUPFAM" id="SSF48452">
    <property type="entry name" value="TPR-like"/>
    <property type="match status" value="1"/>
</dbReference>
<proteinExistence type="predicted"/>
<keyword evidence="3" id="KW-0732">Signal</keyword>
<feature type="transmembrane region" description="Helical" evidence="2">
    <location>
        <begin position="286"/>
        <end position="306"/>
    </location>
</feature>
<evidence type="ECO:0000256" key="1">
    <source>
        <dbReference type="SAM" id="MobiDB-lite"/>
    </source>
</evidence>
<keyword evidence="2" id="KW-0812">Transmembrane</keyword>
<dbReference type="AlphaFoldDB" id="D0LWD0"/>
<dbReference type="KEGG" id="hoh:Hoch_3560"/>
<evidence type="ECO:0000259" key="4">
    <source>
        <dbReference type="Pfam" id="PF08308"/>
    </source>
</evidence>
<reference evidence="5 6" key="1">
    <citation type="journal article" date="2010" name="Stand. Genomic Sci.">
        <title>Complete genome sequence of Haliangium ochraceum type strain (SMP-2).</title>
        <authorList>
            <consortium name="US DOE Joint Genome Institute (JGI-PGF)"/>
            <person name="Ivanova N."/>
            <person name="Daum C."/>
            <person name="Lang E."/>
            <person name="Abt B."/>
            <person name="Kopitz M."/>
            <person name="Saunders E."/>
            <person name="Lapidus A."/>
            <person name="Lucas S."/>
            <person name="Glavina Del Rio T."/>
            <person name="Nolan M."/>
            <person name="Tice H."/>
            <person name="Copeland A."/>
            <person name="Cheng J.F."/>
            <person name="Chen F."/>
            <person name="Bruce D."/>
            <person name="Goodwin L."/>
            <person name="Pitluck S."/>
            <person name="Mavromatis K."/>
            <person name="Pati A."/>
            <person name="Mikhailova N."/>
            <person name="Chen A."/>
            <person name="Palaniappan K."/>
            <person name="Land M."/>
            <person name="Hauser L."/>
            <person name="Chang Y.J."/>
            <person name="Jeffries C.D."/>
            <person name="Detter J.C."/>
            <person name="Brettin T."/>
            <person name="Rohde M."/>
            <person name="Goker M."/>
            <person name="Bristow J."/>
            <person name="Markowitz V."/>
            <person name="Eisen J.A."/>
            <person name="Hugenholtz P."/>
            <person name="Kyrpides N.C."/>
            <person name="Klenk H.P."/>
        </authorList>
    </citation>
    <scope>NUCLEOTIDE SEQUENCE [LARGE SCALE GENOMIC DNA]</scope>
    <source>
        <strain evidence="6">DSM 14365 / CIP 107738 / JCM 11303 / AJ 13395 / SMP-2</strain>
    </source>
</reference>
<keyword evidence="2" id="KW-1133">Transmembrane helix</keyword>
<name>D0LWD0_HALO1</name>
<protein>
    <submittedName>
        <fullName evidence="5">PEGA domain protein</fullName>
    </submittedName>
</protein>
<feature type="region of interest" description="Disordered" evidence="1">
    <location>
        <begin position="214"/>
        <end position="236"/>
    </location>
</feature>
<keyword evidence="6" id="KW-1185">Reference proteome</keyword>
<evidence type="ECO:0000256" key="3">
    <source>
        <dbReference type="SAM" id="SignalP"/>
    </source>
</evidence>
<dbReference type="InterPro" id="IPR013229">
    <property type="entry name" value="PEGA"/>
</dbReference>
<dbReference type="EMBL" id="CP001804">
    <property type="protein sequence ID" value="ACY16062.1"/>
    <property type="molecule type" value="Genomic_DNA"/>
</dbReference>
<evidence type="ECO:0000313" key="5">
    <source>
        <dbReference type="EMBL" id="ACY16062.1"/>
    </source>
</evidence>
<keyword evidence="2" id="KW-0472">Membrane</keyword>
<dbReference type="InterPro" id="IPR011990">
    <property type="entry name" value="TPR-like_helical_dom_sf"/>
</dbReference>
<dbReference type="HOGENOM" id="CLU_766765_0_0_7"/>
<feature type="chain" id="PRO_5003010638" evidence="3">
    <location>
        <begin position="28"/>
        <end position="361"/>
    </location>
</feature>
<dbReference type="eggNOG" id="COG0457">
    <property type="taxonomic scope" value="Bacteria"/>
</dbReference>
<organism evidence="5 6">
    <name type="scientific">Haliangium ochraceum (strain DSM 14365 / JCM 11303 / SMP-2)</name>
    <dbReference type="NCBI Taxonomy" id="502025"/>
    <lineage>
        <taxon>Bacteria</taxon>
        <taxon>Pseudomonadati</taxon>
        <taxon>Myxococcota</taxon>
        <taxon>Polyangia</taxon>
        <taxon>Haliangiales</taxon>
        <taxon>Kofleriaceae</taxon>
        <taxon>Haliangium</taxon>
    </lineage>
</organism>
<dbReference type="Proteomes" id="UP000001880">
    <property type="component" value="Chromosome"/>
</dbReference>
<dbReference type="STRING" id="502025.Hoch_3560"/>
<dbReference type="OrthoDB" id="5526759at2"/>
<dbReference type="Gene3D" id="1.25.40.10">
    <property type="entry name" value="Tetratricopeptide repeat domain"/>
    <property type="match status" value="1"/>
</dbReference>